<dbReference type="InterPro" id="IPR023214">
    <property type="entry name" value="HAD_sf"/>
</dbReference>
<proteinExistence type="predicted"/>
<comment type="caution">
    <text evidence="1">The sequence shown here is derived from an EMBL/GenBank/DDBJ whole genome shotgun (WGS) entry which is preliminary data.</text>
</comment>
<organism evidence="1 2">
    <name type="scientific">Candidatus Segetimicrobium genomatis</name>
    <dbReference type="NCBI Taxonomy" id="2569760"/>
    <lineage>
        <taxon>Bacteria</taxon>
        <taxon>Bacillati</taxon>
        <taxon>Candidatus Sysuimicrobiota</taxon>
        <taxon>Candidatus Sysuimicrobiia</taxon>
        <taxon>Candidatus Sysuimicrobiales</taxon>
        <taxon>Candidatus Segetimicrobiaceae</taxon>
        <taxon>Candidatus Segetimicrobium</taxon>
    </lineage>
</organism>
<dbReference type="GO" id="GO:0016791">
    <property type="term" value="F:phosphatase activity"/>
    <property type="evidence" value="ECO:0007669"/>
    <property type="project" value="InterPro"/>
</dbReference>
<accession>A0A537J0H6</accession>
<dbReference type="Proteomes" id="UP000318834">
    <property type="component" value="Unassembled WGS sequence"/>
</dbReference>
<dbReference type="AlphaFoldDB" id="A0A537J0H6"/>
<name>A0A537J0H6_9BACT</name>
<dbReference type="InterPro" id="IPR036412">
    <property type="entry name" value="HAD-like_sf"/>
</dbReference>
<dbReference type="NCBIfam" id="TIGR01681">
    <property type="entry name" value="HAD-SF-IIIC"/>
    <property type="match status" value="1"/>
</dbReference>
<dbReference type="SUPFAM" id="SSF56784">
    <property type="entry name" value="HAD-like"/>
    <property type="match status" value="1"/>
</dbReference>
<dbReference type="NCBIfam" id="TIGR01685">
    <property type="entry name" value="MDP-1"/>
    <property type="match status" value="1"/>
</dbReference>
<dbReference type="Pfam" id="PF12689">
    <property type="entry name" value="Acid_PPase"/>
    <property type="match status" value="1"/>
</dbReference>
<evidence type="ECO:0000313" key="2">
    <source>
        <dbReference type="Proteomes" id="UP000318834"/>
    </source>
</evidence>
<sequence>MAIRLVILDCDRTLWEHEDVLTLQAPFTRIDEQTVQDARGEQVRLARGARELLDALRERGILISVCSWNRADLVFAIFDLLGLTPYFVHPKVEFHPHKDRMIAALLAELAREGTVLRAEEVLFVDDNPMMLEMVRQGVGPVRTLRAQIDVLDLRDVLKYLDQPEPTEPT</sequence>
<dbReference type="InterPro" id="IPR010036">
    <property type="entry name" value="MDP_1_eu_arc"/>
</dbReference>
<dbReference type="PANTHER" id="PTHR17901">
    <property type="entry name" value="MAGNESIUM-DEPENDENT PHOSPHATASE 1 MDP1"/>
    <property type="match status" value="1"/>
</dbReference>
<protein>
    <submittedName>
        <fullName evidence="1">Magnesium-dependent phosphatase-1</fullName>
    </submittedName>
</protein>
<reference evidence="1 2" key="1">
    <citation type="journal article" date="2019" name="Nat. Microbiol.">
        <title>Mediterranean grassland soil C-N compound turnover is dependent on rainfall and depth, and is mediated by genomically divergent microorganisms.</title>
        <authorList>
            <person name="Diamond S."/>
            <person name="Andeer P.F."/>
            <person name="Li Z."/>
            <person name="Crits-Christoph A."/>
            <person name="Burstein D."/>
            <person name="Anantharaman K."/>
            <person name="Lane K.R."/>
            <person name="Thomas B.C."/>
            <person name="Pan C."/>
            <person name="Northen T.R."/>
            <person name="Banfield J.F."/>
        </authorList>
    </citation>
    <scope>NUCLEOTIDE SEQUENCE [LARGE SCALE GENOMIC DNA]</scope>
    <source>
        <strain evidence="1">NP_8</strain>
    </source>
</reference>
<dbReference type="PANTHER" id="PTHR17901:SF14">
    <property type="entry name" value="MAGNESIUM-DEPENDENT PHOSPHATASE 1"/>
    <property type="match status" value="1"/>
</dbReference>
<dbReference type="Gene3D" id="3.40.50.1000">
    <property type="entry name" value="HAD superfamily/HAD-like"/>
    <property type="match status" value="1"/>
</dbReference>
<dbReference type="EMBL" id="VBAP01000007">
    <property type="protein sequence ID" value="TMI77064.1"/>
    <property type="molecule type" value="Genomic_DNA"/>
</dbReference>
<evidence type="ECO:0000313" key="1">
    <source>
        <dbReference type="EMBL" id="TMI77064.1"/>
    </source>
</evidence>
<gene>
    <name evidence="1" type="ORF">E6H05_01535</name>
</gene>
<dbReference type="InterPro" id="IPR010033">
    <property type="entry name" value="HAD_SF_ppase_IIIC"/>
</dbReference>